<feature type="domain" description="PLD phosphodiesterase" evidence="2">
    <location>
        <begin position="525"/>
        <end position="565"/>
    </location>
</feature>
<dbReference type="CDD" id="cd09122">
    <property type="entry name" value="PLDc_Tdp1_1"/>
    <property type="match status" value="1"/>
</dbReference>
<sequence length="662" mass="73141">MMDPDSEYEAVRAAIAASLQDGQPPVQQKNSNNSKSIVDLTGDSDGDDVIPVFPKSKSVLGSDTSREVSVVDDAEDEDEDLKRAIALSLQEANGQDASGSESTSVPAAEQAQMKDEHEPNNSGQSFLGLDRKKMEAERLARLAKRKAEDDLSVDGREVKQPRTESQHGPNSVQYTQASEPSSAPSIQFPEGTVKKTFASDNRRTSDDIKIEEVLQKSGLELAVLSSFMWDMEWVFSKVDLRNTRFIMMMQAKDDATKRQYESETATMKNLRLCFPPMDGQVNCMHSKIMLLFHPGYLRIVVPTANLVPYDWGEQGGIMENSVFLIDLPKKSSTATDNPTTNFYTDLVYFLTASTLHGTIIAKLAGFDFTKTANLAFVHTIGGSHWESSWKRTGYCGLGRSVESLGLKTNTPINLDYVTSSLGSLVPDFMKCLYLAAQGDSGLVELILRTSKSLPAKHPTDPRRLIPATTADEWKDRMRIYFPSQETVLRSKGGPNSAGTICFQSKWFSNGKFPVHALRDCRSVREGMVMHNKILYVQPDEPISLSETTECSGWAYVGSANLSESAWGRLVQDRSTKQPKLNCRNWECGVIVPVIRSKSATQQGTIASAGGTDQGTLSGADRKSKVEENTHLLDNFTGTVPVPMRLPGARYEGSREPWYFMET</sequence>
<dbReference type="Gene3D" id="6.10.140.100">
    <property type="match status" value="1"/>
</dbReference>
<dbReference type="PANTHER" id="PTHR12415">
    <property type="entry name" value="TYROSYL-DNA PHOSPHODIESTERASE 1"/>
    <property type="match status" value="1"/>
</dbReference>
<name>A0ABR4KT58_9EURO</name>
<feature type="compositionally biased region" description="Polar residues" evidence="1">
    <location>
        <begin position="166"/>
        <end position="185"/>
    </location>
</feature>
<comment type="caution">
    <text evidence="3">The sequence shown here is derived from an EMBL/GenBank/DDBJ whole genome shotgun (WGS) entry which is preliminary data.</text>
</comment>
<dbReference type="SMART" id="SM00726">
    <property type="entry name" value="UIM"/>
    <property type="match status" value="2"/>
</dbReference>
<dbReference type="Pfam" id="PF06087">
    <property type="entry name" value="Tyr-DNA_phospho"/>
    <property type="match status" value="1"/>
</dbReference>
<feature type="compositionally biased region" description="Polar residues" evidence="1">
    <location>
        <begin position="90"/>
        <end position="105"/>
    </location>
</feature>
<keyword evidence="4" id="KW-1185">Reference proteome</keyword>
<feature type="region of interest" description="Disordered" evidence="1">
    <location>
        <begin position="143"/>
        <end position="202"/>
    </location>
</feature>
<dbReference type="InterPro" id="IPR010347">
    <property type="entry name" value="Tdp1"/>
</dbReference>
<proteinExistence type="predicted"/>
<dbReference type="Pfam" id="PF23625">
    <property type="entry name" value="UIM_2"/>
    <property type="match status" value="1"/>
</dbReference>
<reference evidence="3 4" key="1">
    <citation type="submission" date="2024-07" db="EMBL/GenBank/DDBJ databases">
        <title>Section-level genome sequencing and comparative genomics of Aspergillus sections Usti and Cavernicolus.</title>
        <authorList>
            <consortium name="Lawrence Berkeley National Laboratory"/>
            <person name="Nybo J.L."/>
            <person name="Vesth T.C."/>
            <person name="Theobald S."/>
            <person name="Frisvad J.C."/>
            <person name="Larsen T.O."/>
            <person name="Kjaerboelling I."/>
            <person name="Rothschild-Mancinelli K."/>
            <person name="Lyhne E.K."/>
            <person name="Kogle M.E."/>
            <person name="Barry K."/>
            <person name="Clum A."/>
            <person name="Na H."/>
            <person name="Ledsgaard L."/>
            <person name="Lin J."/>
            <person name="Lipzen A."/>
            <person name="Kuo A."/>
            <person name="Riley R."/>
            <person name="Mondo S."/>
            <person name="Labutti K."/>
            <person name="Haridas S."/>
            <person name="Pangalinan J."/>
            <person name="Salamov A.A."/>
            <person name="Simmons B.A."/>
            <person name="Magnuson J.K."/>
            <person name="Chen J."/>
            <person name="Drula E."/>
            <person name="Henrissat B."/>
            <person name="Wiebenga A."/>
            <person name="Lubbers R.J."/>
            <person name="Gomes A.C."/>
            <person name="Makela M.R."/>
            <person name="Stajich J."/>
            <person name="Grigoriev I.V."/>
            <person name="Mortensen U.H."/>
            <person name="De Vries R.P."/>
            <person name="Baker S.E."/>
            <person name="Andersen M.R."/>
        </authorList>
    </citation>
    <scope>NUCLEOTIDE SEQUENCE [LARGE SCALE GENOMIC DNA]</scope>
    <source>
        <strain evidence="3 4">CBS 123904</strain>
    </source>
</reference>
<feature type="region of interest" description="Disordered" evidence="1">
    <location>
        <begin position="601"/>
        <end position="622"/>
    </location>
</feature>
<dbReference type="SUPFAM" id="SSF56024">
    <property type="entry name" value="Phospholipase D/nuclease"/>
    <property type="match status" value="2"/>
</dbReference>
<evidence type="ECO:0000313" key="3">
    <source>
        <dbReference type="EMBL" id="KAL2855450.1"/>
    </source>
</evidence>
<accession>A0ABR4KT58</accession>
<protein>
    <submittedName>
        <fullName evidence="3">Tyrosyl-DNA phosphodiesterase-domain-containing protein</fullName>
    </submittedName>
</protein>
<dbReference type="PROSITE" id="PS50035">
    <property type="entry name" value="PLD"/>
    <property type="match status" value="1"/>
</dbReference>
<evidence type="ECO:0000256" key="1">
    <source>
        <dbReference type="SAM" id="MobiDB-lite"/>
    </source>
</evidence>
<feature type="compositionally biased region" description="Acidic residues" evidence="1">
    <location>
        <begin position="70"/>
        <end position="79"/>
    </location>
</feature>
<dbReference type="PROSITE" id="PS50330">
    <property type="entry name" value="UIM"/>
    <property type="match status" value="1"/>
</dbReference>
<gene>
    <name evidence="3" type="ORF">BJY01DRAFT_2175</name>
</gene>
<dbReference type="PANTHER" id="PTHR12415:SF4">
    <property type="entry name" value="TYROSYL-DNA PHOSPHODIESTERASE DOMAIN-CONTAINING PROTEIN"/>
    <property type="match status" value="1"/>
</dbReference>
<dbReference type="EMBL" id="JBFXLU010000010">
    <property type="protein sequence ID" value="KAL2855450.1"/>
    <property type="molecule type" value="Genomic_DNA"/>
</dbReference>
<dbReference type="Proteomes" id="UP001610446">
    <property type="component" value="Unassembled WGS sequence"/>
</dbReference>
<feature type="region of interest" description="Disordered" evidence="1">
    <location>
        <begin position="17"/>
        <end position="131"/>
    </location>
</feature>
<organism evidence="3 4">
    <name type="scientific">Aspergillus pseudoustus</name>
    <dbReference type="NCBI Taxonomy" id="1810923"/>
    <lineage>
        <taxon>Eukaryota</taxon>
        <taxon>Fungi</taxon>
        <taxon>Dikarya</taxon>
        <taxon>Ascomycota</taxon>
        <taxon>Pezizomycotina</taxon>
        <taxon>Eurotiomycetes</taxon>
        <taxon>Eurotiomycetidae</taxon>
        <taxon>Eurotiales</taxon>
        <taxon>Aspergillaceae</taxon>
        <taxon>Aspergillus</taxon>
        <taxon>Aspergillus subgen. Nidulantes</taxon>
    </lineage>
</organism>
<dbReference type="InterPro" id="IPR001736">
    <property type="entry name" value="PLipase_D/transphosphatidylase"/>
</dbReference>
<evidence type="ECO:0000259" key="2">
    <source>
        <dbReference type="PROSITE" id="PS50035"/>
    </source>
</evidence>
<dbReference type="Pfam" id="PF02809">
    <property type="entry name" value="UIM"/>
    <property type="match status" value="1"/>
</dbReference>
<dbReference type="InterPro" id="IPR003903">
    <property type="entry name" value="UIM_dom"/>
</dbReference>
<dbReference type="Gene3D" id="3.30.870.10">
    <property type="entry name" value="Endonuclease Chain A"/>
    <property type="match status" value="2"/>
</dbReference>
<feature type="compositionally biased region" description="Polar residues" evidence="1">
    <location>
        <begin position="25"/>
        <end position="36"/>
    </location>
</feature>
<evidence type="ECO:0000313" key="4">
    <source>
        <dbReference type="Proteomes" id="UP001610446"/>
    </source>
</evidence>
<feature type="compositionally biased region" description="Basic and acidic residues" evidence="1">
    <location>
        <begin position="143"/>
        <end position="165"/>
    </location>
</feature>